<organism evidence="1 2">
    <name type="scientific">Actinacidiphila acididurans</name>
    <dbReference type="NCBI Taxonomy" id="2784346"/>
    <lineage>
        <taxon>Bacteria</taxon>
        <taxon>Bacillati</taxon>
        <taxon>Actinomycetota</taxon>
        <taxon>Actinomycetes</taxon>
        <taxon>Kitasatosporales</taxon>
        <taxon>Streptomycetaceae</taxon>
        <taxon>Actinacidiphila</taxon>
    </lineage>
</organism>
<name>A0ABS2TIB9_9ACTN</name>
<protein>
    <recommendedName>
        <fullName evidence="3">PBP domain-containing protein</fullName>
    </recommendedName>
</protein>
<accession>A0ABS2TIB9</accession>
<dbReference type="RefSeq" id="WP_205354967.1">
    <property type="nucleotide sequence ID" value="NZ_JADKYB010000001.1"/>
</dbReference>
<evidence type="ECO:0008006" key="3">
    <source>
        <dbReference type="Google" id="ProtNLM"/>
    </source>
</evidence>
<sequence length="355" mass="36862">MGTVTAQADPPAGVHRTLVGVGSDTTQDVLNGLGNTIADPNPTGTSDGNLIASYDATGTTPIQTRDSGCTIPRPDGAGAGVNALRADIAARTHCIDFARSSSAPNTTGQFTFIPFALDAVAPTVKTGTALPSNLTYSATATTNAQKAASDLNRIYNCLDTAGNLLPAGTYPTINGITVHPLVPQAGSGTRKYWASMLGFNATTLPWCVSDTAKNGNQVQENNGNALQRTAAVDHAEDITPFSVAQWIAQSNHATTGVTDRRNGATPLNVDWEPPGTIPAPCPCPGPYPITTNPQFPLTTEVYNVIPDSRTNETFTKDTFVGSASKVCKATTVINLYGFATDTNCGSTALSGRDLT</sequence>
<keyword evidence="2" id="KW-1185">Reference proteome</keyword>
<evidence type="ECO:0000313" key="1">
    <source>
        <dbReference type="EMBL" id="MBM9503083.1"/>
    </source>
</evidence>
<comment type="caution">
    <text evidence="1">The sequence shown here is derived from an EMBL/GenBank/DDBJ whole genome shotgun (WGS) entry which is preliminary data.</text>
</comment>
<reference evidence="1 2" key="1">
    <citation type="submission" date="2021-01" db="EMBL/GenBank/DDBJ databases">
        <title>Streptomyces acididurans sp. nov., isolated from a peat swamp forest soil.</title>
        <authorList>
            <person name="Chantavorakit T."/>
            <person name="Duangmal K."/>
        </authorList>
    </citation>
    <scope>NUCLEOTIDE SEQUENCE [LARGE SCALE GENOMIC DNA]</scope>
    <source>
        <strain evidence="1 2">KK5PA1</strain>
    </source>
</reference>
<dbReference type="EMBL" id="JADKYB010000001">
    <property type="protein sequence ID" value="MBM9503083.1"/>
    <property type="molecule type" value="Genomic_DNA"/>
</dbReference>
<evidence type="ECO:0000313" key="2">
    <source>
        <dbReference type="Proteomes" id="UP000749040"/>
    </source>
</evidence>
<proteinExistence type="predicted"/>
<gene>
    <name evidence="1" type="ORF">ITX44_00755</name>
</gene>
<dbReference type="Proteomes" id="UP000749040">
    <property type="component" value="Unassembled WGS sequence"/>
</dbReference>